<feature type="domain" description="LIM zinc-binding" evidence="12">
    <location>
        <begin position="278"/>
        <end position="337"/>
    </location>
</feature>
<dbReference type="FunFam" id="2.10.110.10:FF:000008">
    <property type="entry name" value="Paxillin isoform 1"/>
    <property type="match status" value="1"/>
</dbReference>
<feature type="compositionally biased region" description="Gly residues" evidence="11">
    <location>
        <begin position="1788"/>
        <end position="1797"/>
    </location>
</feature>
<evidence type="ECO:0000256" key="11">
    <source>
        <dbReference type="SAM" id="MobiDB-lite"/>
    </source>
</evidence>
<organism evidence="13 14">
    <name type="scientific">Mugilogobius chulae</name>
    <name type="common">yellowstripe goby</name>
    <dbReference type="NCBI Taxonomy" id="88201"/>
    <lineage>
        <taxon>Eukaryota</taxon>
        <taxon>Metazoa</taxon>
        <taxon>Chordata</taxon>
        <taxon>Craniata</taxon>
        <taxon>Vertebrata</taxon>
        <taxon>Euteleostomi</taxon>
        <taxon>Actinopterygii</taxon>
        <taxon>Neopterygii</taxon>
        <taxon>Teleostei</taxon>
        <taxon>Neoteleostei</taxon>
        <taxon>Acanthomorphata</taxon>
        <taxon>Gobiaria</taxon>
        <taxon>Gobiiformes</taxon>
        <taxon>Gobioidei</taxon>
        <taxon>Gobiidae</taxon>
        <taxon>Gobionellinae</taxon>
        <taxon>Mugilogobius</taxon>
    </lineage>
</organism>
<feature type="compositionally biased region" description="Low complexity" evidence="11">
    <location>
        <begin position="1206"/>
        <end position="1217"/>
    </location>
</feature>
<dbReference type="GO" id="GO:0005925">
    <property type="term" value="C:focal adhesion"/>
    <property type="evidence" value="ECO:0007669"/>
    <property type="project" value="UniProtKB-SubCell"/>
</dbReference>
<keyword evidence="3" id="KW-0963">Cytoplasm</keyword>
<dbReference type="Pfam" id="PF09770">
    <property type="entry name" value="PAT1"/>
    <property type="match status" value="1"/>
</dbReference>
<dbReference type="Pfam" id="PF00412">
    <property type="entry name" value="LIM"/>
    <property type="match status" value="3"/>
</dbReference>
<feature type="region of interest" description="Disordered" evidence="11">
    <location>
        <begin position="412"/>
        <end position="460"/>
    </location>
</feature>
<dbReference type="SMART" id="SM00132">
    <property type="entry name" value="LIM"/>
    <property type="match status" value="3"/>
</dbReference>
<keyword evidence="7" id="KW-0965">Cell junction</keyword>
<dbReference type="FunFam" id="2.10.110.10:FF:000018">
    <property type="entry name" value="Paxillin isoform 1"/>
    <property type="match status" value="1"/>
</dbReference>
<feature type="domain" description="LIM zinc-binding" evidence="12">
    <location>
        <begin position="160"/>
        <end position="219"/>
    </location>
</feature>
<reference evidence="14" key="1">
    <citation type="submission" date="2024-04" db="EMBL/GenBank/DDBJ databases">
        <title>Salinicola lusitanus LLJ914,a marine bacterium isolated from the Okinawa Trough.</title>
        <authorList>
            <person name="Li J."/>
        </authorList>
    </citation>
    <scope>NUCLEOTIDE SEQUENCE [LARGE SCALE GENOMIC DNA]</scope>
</reference>
<evidence type="ECO:0000256" key="8">
    <source>
        <dbReference type="ARBA" id="ARBA00023038"/>
    </source>
</evidence>
<dbReference type="SUPFAM" id="SSF57716">
    <property type="entry name" value="Glucocorticoid receptor-like (DNA-binding domain)"/>
    <property type="match status" value="4"/>
</dbReference>
<accession>A0AAW0PC82</accession>
<evidence type="ECO:0000256" key="10">
    <source>
        <dbReference type="PROSITE-ProRule" id="PRU00125"/>
    </source>
</evidence>
<keyword evidence="6 10" id="KW-0862">Zinc</keyword>
<dbReference type="Proteomes" id="UP001460270">
    <property type="component" value="Unassembled WGS sequence"/>
</dbReference>
<keyword evidence="9" id="KW-0206">Cytoskeleton</keyword>
<evidence type="ECO:0000256" key="4">
    <source>
        <dbReference type="ARBA" id="ARBA00022723"/>
    </source>
</evidence>
<evidence type="ECO:0000256" key="7">
    <source>
        <dbReference type="ARBA" id="ARBA00022949"/>
    </source>
</evidence>
<evidence type="ECO:0000259" key="12">
    <source>
        <dbReference type="PROSITE" id="PS50023"/>
    </source>
</evidence>
<evidence type="ECO:0000313" key="13">
    <source>
        <dbReference type="EMBL" id="KAK7919632.1"/>
    </source>
</evidence>
<feature type="domain" description="LIM zinc-binding" evidence="12">
    <location>
        <begin position="220"/>
        <end position="277"/>
    </location>
</feature>
<dbReference type="PANTHER" id="PTHR24216:SF27">
    <property type="entry name" value="TRANSFORMING GROWTH FACTOR BETA-1-INDUCED TRANSCRIPT 1 PROTEIN"/>
    <property type="match status" value="1"/>
</dbReference>
<dbReference type="FunFam" id="2.10.110.10:FF:000012">
    <property type="entry name" value="Paxillin isoform 1"/>
    <property type="match status" value="1"/>
</dbReference>
<feature type="region of interest" description="Disordered" evidence="11">
    <location>
        <begin position="115"/>
        <end position="136"/>
    </location>
</feature>
<dbReference type="CDD" id="cd09409">
    <property type="entry name" value="LIM3_Paxillin"/>
    <property type="match status" value="1"/>
</dbReference>
<keyword evidence="8 10" id="KW-0440">LIM domain</keyword>
<protein>
    <recommendedName>
        <fullName evidence="12">LIM zinc-binding domain-containing protein</fullName>
    </recommendedName>
</protein>
<evidence type="ECO:0000313" key="14">
    <source>
        <dbReference type="Proteomes" id="UP001460270"/>
    </source>
</evidence>
<feature type="region of interest" description="Disordered" evidence="11">
    <location>
        <begin position="1178"/>
        <end position="1222"/>
    </location>
</feature>
<keyword evidence="14" id="KW-1185">Reference proteome</keyword>
<evidence type="ECO:0000256" key="9">
    <source>
        <dbReference type="ARBA" id="ARBA00023212"/>
    </source>
</evidence>
<feature type="compositionally biased region" description="Polar residues" evidence="11">
    <location>
        <begin position="418"/>
        <end position="427"/>
    </location>
</feature>
<feature type="compositionally biased region" description="Basic and acidic residues" evidence="11">
    <location>
        <begin position="69"/>
        <end position="79"/>
    </location>
</feature>
<dbReference type="PANTHER" id="PTHR24216">
    <property type="entry name" value="PAXILLIN-RELATED"/>
    <property type="match status" value="1"/>
</dbReference>
<dbReference type="CDD" id="cd09336">
    <property type="entry name" value="LIM1_Paxillin_like"/>
    <property type="match status" value="1"/>
</dbReference>
<proteinExistence type="predicted"/>
<feature type="region of interest" description="Disordered" evidence="11">
    <location>
        <begin position="362"/>
        <end position="385"/>
    </location>
</feature>
<feature type="region of interest" description="Disordered" evidence="11">
    <location>
        <begin position="67"/>
        <end position="88"/>
    </location>
</feature>
<dbReference type="Gene3D" id="2.10.110.10">
    <property type="entry name" value="Cysteine Rich Protein"/>
    <property type="match status" value="4"/>
</dbReference>
<evidence type="ECO:0000256" key="2">
    <source>
        <dbReference type="ARBA" id="ARBA00004246"/>
    </source>
</evidence>
<dbReference type="InterPro" id="IPR019167">
    <property type="entry name" value="PAT1_dom"/>
</dbReference>
<feature type="compositionally biased region" description="Polar residues" evidence="11">
    <location>
        <begin position="1"/>
        <end position="18"/>
    </location>
</feature>
<comment type="caution">
    <text evidence="13">The sequence shown here is derived from an EMBL/GenBank/DDBJ whole genome shotgun (WGS) entry which is preliminary data.</text>
</comment>
<dbReference type="InterPro" id="IPR047075">
    <property type="entry name" value="Paxillin_TGFB1I1_LIM_dom1"/>
</dbReference>
<evidence type="ECO:0000256" key="1">
    <source>
        <dbReference type="ARBA" id="ARBA00004245"/>
    </source>
</evidence>
<evidence type="ECO:0000256" key="3">
    <source>
        <dbReference type="ARBA" id="ARBA00022490"/>
    </source>
</evidence>
<feature type="region of interest" description="Disordered" evidence="11">
    <location>
        <begin position="1"/>
        <end position="39"/>
    </location>
</feature>
<feature type="compositionally biased region" description="Polar residues" evidence="11">
    <location>
        <begin position="1798"/>
        <end position="1816"/>
    </location>
</feature>
<feature type="compositionally biased region" description="Pro residues" evidence="11">
    <location>
        <begin position="430"/>
        <end position="442"/>
    </location>
</feature>
<dbReference type="PROSITE" id="PS50023">
    <property type="entry name" value="LIM_DOMAIN_2"/>
    <property type="match status" value="3"/>
</dbReference>
<dbReference type="InterPro" id="IPR001781">
    <property type="entry name" value="Znf_LIM"/>
</dbReference>
<feature type="region of interest" description="Disordered" evidence="11">
    <location>
        <begin position="1781"/>
        <end position="1816"/>
    </location>
</feature>
<name>A0AAW0PC82_9GOBI</name>
<gene>
    <name evidence="13" type="ORF">WMY93_010916</name>
</gene>
<evidence type="ECO:0000256" key="6">
    <source>
        <dbReference type="ARBA" id="ARBA00022833"/>
    </source>
</evidence>
<feature type="compositionally biased region" description="Polar residues" evidence="11">
    <location>
        <begin position="1182"/>
        <end position="1196"/>
    </location>
</feature>
<dbReference type="GO" id="GO:0005856">
    <property type="term" value="C:cytoskeleton"/>
    <property type="evidence" value="ECO:0007669"/>
    <property type="project" value="UniProtKB-SubCell"/>
</dbReference>
<keyword evidence="4 10" id="KW-0479">Metal-binding</keyword>
<dbReference type="GO" id="GO:0046872">
    <property type="term" value="F:metal ion binding"/>
    <property type="evidence" value="ECO:0007669"/>
    <property type="project" value="UniProtKB-KW"/>
</dbReference>
<dbReference type="PROSITE" id="PS00478">
    <property type="entry name" value="LIM_DOMAIN_1"/>
    <property type="match status" value="2"/>
</dbReference>
<feature type="region of interest" description="Disordered" evidence="11">
    <location>
        <begin position="555"/>
        <end position="605"/>
    </location>
</feature>
<sequence>MKSTQNSNPDKLYSTVNKPRSPRAADPPPAFSSSSLLGGGLSELDHLLQELNATQFNITDEILAQFPSPKKDDKTKDRTISSAKPSATSATLELDKLMASLSDFRVQSTPVAPVVPVAVPPPPPTADAVPQPSSGGSLDSMLGLLQSDLTRQGVQTSSKGTCTACQKPVVGQVVTALGKVWHPEHFVCTECETELGSRNFFEKDGRPYCESDYFTLFSPHCAQCNKPILNKMVTALDKNWHPECFCCVKCSRAFGDEGFHDREGQQHCQQCFLTLFASRCQGCSQPILENYISALNSLWHPQCFVCRECYCPFVNGSFFEHDGKPLCEAHYHQSRGSMCQACQQPILGRCVTAMGAKFHPHHLESDQPPAPEWPENGGEWSDTEEGTNMDCQLQVMAEDDEEINLYNDETFGMDIDTPGTNKDTSLLQFAPPPPTPPPPPDNRPSALLLSPSPPRRQVFRAPPEWRNRGRGFRGGMGRGQMFEDPAVMRMVEGRPSIKSLDSAIVDCGSTLYQKPHDEKWIGQTYKKAQKTSRSILEDSAIVCVIDGHRGTGQHLNSSFLDFPPPVPSFRGRRGEPRDPNTRRQFGQREAAQIPSSLLPGSPVFPRAPLTPRQRFNQVPSVLGNPVRHSCTYVLTCFLLTQANSFMFPSTRPCPSTPKMMHLRFGANSPRPSPFYSPSSNPVQSRFRYPDPVTQLHPQHKRLLVQKQRMFQRKSESWDPWCNLMTAKEKEWITRLQMIQLQSENPYLEDYYYQEYYRRLEAKLAEEELGIRGKKDPPKLTTPYITKTDAYTPVVHIEGSLGQVALSTCYSPRRAIGAVHAVQVHSQQEEHKDTRQQRLELLSKIEKLFIVLLEVEETERTKTTVLSDSEERRLMDKTQRKVDHIYSQMQHHDPLNSISEFLPFLLVSKGKKLIARLLPFLKRESSLKILRIVTCNLPTLMNRDSEESLPVLYPPLRNVIGGLTFSQLIGVLRDLTMSEAMSAYECLALTCQNKFGLSLLYALLSQGEKLLSSGVPLEPSIGDFEAWTDTIFQVAGQLSQSSLVEPLLLPSNLLTLFCRYLDKRTVHQLKSNMEFMMWGHALLQSVVFLWLMQTAHTRGFGAVSGVNTQGPLNNGKVTQNGRAMPSKGVGQVMGAQNGFRGYPSKGLGYGAASGIASTNGAKYNGYGAAAGGQGGMPQGNSAYQGAQNGYGTKNGQKALSGPASRPNNGAGLNGQAGAKPMKGYGRPSYGAGAGMGAFRGSGVPAQVGQQGSAYVGNGYGAKNMGGYRPSGGFGAGLGSRFRNGGMKGPKPGFGAVAGGGNGQAIKHGEGTRVTNVNGAMPNGYAYGMGGANKPAKAGYGGNGYGAKPSGYNMQGAGSMKPQSGYTNGAGAGAFGGKPKGYGSAATGTGAIKGIGSKNNGYGVPGQTAGVENAGYGISSGKPKPAGALGGQGLKGGLFSAAQPTAAPHQGFAPLGFVPQLSLSQGVASVGPEQTDALLGMVTSDQYSKLQGKIFNQESLASQATVGPAPGPQYSLESGPTPVPMLIGSGGKSSKVSGATAVTQSSSTLQPAAVLPQAGGMATKGQGAVQPDCGPLGVPNGQWMKIPRPEYGAYAGAGSLPHTKGYGAGASAGPGGYGSKANGFGAAGGYSNGGIKSSQGAYAGIGQNNGFGADLGYPYAAKTGYGPGAYLGTGGAVRKSKSGYGNGNVGGVQPDLASLQGQGVSSVQGKSGMTAGAKPNSYTGDSLVPGGIDGINRFQPQAAGYGPSQKVNGAYGGMGTLPFGSQNPKFGIGGLQFGGSPSSSAANGAGKYGKVGGSSNGPVTSGNSGKFRSANGQQHPGKYGYGRMPYEIQTAGQMPNPKSNEKYGSAYRTELGAVGQNGKAIGQYGNLGGSQVPYAAQAFGTGGAAKSAGKYDGQSKYKSQPPETSAIRSEVASLPYDSLPLESATGAKSYVKGETPTLSAAVEVTSMDRFDNVGYISGQVQPEAVAFAAAPTPQSSVAFPSAAPYLPVNAAVTAYGASKGNVASAPVTESQIASQGLEQTDDGQKMPQQIHIQQHLKLHFHPQGGTDEKYDLNGFFGNANGNGGYKG</sequence>
<comment type="subcellular location">
    <subcellularLocation>
        <location evidence="2">Cell junction</location>
        <location evidence="2">Focal adhesion</location>
    </subcellularLocation>
    <subcellularLocation>
        <location evidence="1">Cytoplasm</location>
        <location evidence="1">Cytoskeleton</location>
    </subcellularLocation>
</comment>
<feature type="compositionally biased region" description="Low complexity" evidence="11">
    <location>
        <begin position="126"/>
        <end position="136"/>
    </location>
</feature>
<dbReference type="EMBL" id="JBBPFD010000007">
    <property type="protein sequence ID" value="KAK7919632.1"/>
    <property type="molecule type" value="Genomic_DNA"/>
</dbReference>
<evidence type="ECO:0000256" key="5">
    <source>
        <dbReference type="ARBA" id="ARBA00022737"/>
    </source>
</evidence>
<feature type="compositionally biased region" description="Basic and acidic residues" evidence="11">
    <location>
        <begin position="572"/>
        <end position="581"/>
    </location>
</feature>
<keyword evidence="5" id="KW-0677">Repeat</keyword>